<evidence type="ECO:0000259" key="1">
    <source>
        <dbReference type="Pfam" id="PF26255"/>
    </source>
</evidence>
<organism evidence="2 3">
    <name type="scientific">Haloarcula pellucida</name>
    <dbReference type="NCBI Taxonomy" id="1427151"/>
    <lineage>
        <taxon>Archaea</taxon>
        <taxon>Methanobacteriati</taxon>
        <taxon>Methanobacteriota</taxon>
        <taxon>Stenosarchaea group</taxon>
        <taxon>Halobacteria</taxon>
        <taxon>Halobacteriales</taxon>
        <taxon>Haloarculaceae</taxon>
        <taxon>Haloarcula</taxon>
    </lineage>
</organism>
<evidence type="ECO:0000313" key="3">
    <source>
        <dbReference type="Proteomes" id="UP000605784"/>
    </source>
</evidence>
<protein>
    <recommendedName>
        <fullName evidence="1">Envelope protein N-terminal domain-containing protein</fullName>
    </recommendedName>
</protein>
<evidence type="ECO:0000313" key="2">
    <source>
        <dbReference type="EMBL" id="GGN92797.1"/>
    </source>
</evidence>
<accession>A0A830GL67</accession>
<dbReference type="Pfam" id="PF26255">
    <property type="entry name" value="Viral_env_HRPV"/>
    <property type="match status" value="1"/>
</dbReference>
<reference evidence="2" key="2">
    <citation type="submission" date="2020-09" db="EMBL/GenBank/DDBJ databases">
        <authorList>
            <person name="Sun Q."/>
            <person name="Ohkuma M."/>
        </authorList>
    </citation>
    <scope>NUCLEOTIDE SEQUENCE</scope>
    <source>
        <strain evidence="2">JCM 17820</strain>
    </source>
</reference>
<dbReference type="InterPro" id="IPR058677">
    <property type="entry name" value="ORF4_N"/>
</dbReference>
<proteinExistence type="predicted"/>
<reference evidence="2" key="1">
    <citation type="journal article" date="2014" name="Int. J. Syst. Evol. Microbiol.">
        <title>Complete genome sequence of Corynebacterium casei LMG S-19264T (=DSM 44701T), isolated from a smear-ripened cheese.</title>
        <authorList>
            <consortium name="US DOE Joint Genome Institute (JGI-PGF)"/>
            <person name="Walter F."/>
            <person name="Albersmeier A."/>
            <person name="Kalinowski J."/>
            <person name="Ruckert C."/>
        </authorList>
    </citation>
    <scope>NUCLEOTIDE SEQUENCE</scope>
    <source>
        <strain evidence="2">JCM 17820</strain>
    </source>
</reference>
<feature type="domain" description="Envelope protein N-terminal" evidence="1">
    <location>
        <begin position="170"/>
        <end position="452"/>
    </location>
</feature>
<sequence>MTDRARSLALSALIIWSTVLVGVGPSLVGPAEAQTDAQTYTFDGSDQGASKPRVVAVDVSNMTGTVTVEWSSGDTGSPSTYVLERRTVTAPFSANELAISNQGAYSTVNVTVTGGSGNASFNGYKSRLTMPDDVKTFGGTGGDRNRICNLHEQLSESVDPRFTMLDCEVQPGTTTVNTTGTDAAQVESDIYQSAMNQKAATDRTFTQTENHLEDAQTVALIKGKNAYVRALNNGSSKAAAIQEGKDAIDEFYLPWQVELVNEFKQSRAEHEYLKAVATNESGVSGDFVAGYHDQTGTSKGDIVDHQQANFTYGTRTVSLFNGTTMTVHTIYSEVEFEGSVVRSDKWSILDPDGYSFAGGDARAAGFSVTDPNTGNHTQTFDYQRFNTNYNEIDAQHQNASAQLEILANNTYDAYQSGELNSTDLIDPYILVNERSAGPQFQGWAASMLTALGQNSPENFDQMGSFNITTETGESHRGILFSPENPASGQFAANQTYDPTAIGGTQYVVTADRIVELQENFTVQNITTTDGERVQNVTIEKTTYKTTNVTELKQLYEDLAYKRAQIEAREQALRAASGGGLFGGGSVPPTVALGVVGVLVLLAALND</sequence>
<keyword evidence="3" id="KW-1185">Reference proteome</keyword>
<comment type="caution">
    <text evidence="2">The sequence shown here is derived from an EMBL/GenBank/DDBJ whole genome shotgun (WGS) entry which is preliminary data.</text>
</comment>
<dbReference type="EMBL" id="BMOU01000002">
    <property type="protein sequence ID" value="GGN92797.1"/>
    <property type="molecule type" value="Genomic_DNA"/>
</dbReference>
<dbReference type="AlphaFoldDB" id="A0A830GL67"/>
<gene>
    <name evidence="2" type="ORF">GCM10009030_17400</name>
</gene>
<name>A0A830GL67_9EURY</name>
<dbReference type="Proteomes" id="UP000605784">
    <property type="component" value="Unassembled WGS sequence"/>
</dbReference>
<dbReference type="RefSeq" id="WP_229783096.1">
    <property type="nucleotide sequence ID" value="NZ_BMOU01000002.1"/>
</dbReference>